<name>A0A645BLV4_9ZZZZ</name>
<dbReference type="EC" id="2.2.1.7" evidence="2"/>
<evidence type="ECO:0000259" key="1">
    <source>
        <dbReference type="Pfam" id="PF02780"/>
    </source>
</evidence>
<organism evidence="2">
    <name type="scientific">bioreactor metagenome</name>
    <dbReference type="NCBI Taxonomy" id="1076179"/>
    <lineage>
        <taxon>unclassified sequences</taxon>
        <taxon>metagenomes</taxon>
        <taxon>ecological metagenomes</taxon>
    </lineage>
</organism>
<keyword evidence="2" id="KW-0808">Transferase</keyword>
<dbReference type="GO" id="GO:0008661">
    <property type="term" value="F:1-deoxy-D-xylulose-5-phosphate synthase activity"/>
    <property type="evidence" value="ECO:0007669"/>
    <property type="project" value="UniProtKB-EC"/>
</dbReference>
<proteinExistence type="predicted"/>
<reference evidence="2" key="1">
    <citation type="submission" date="2019-08" db="EMBL/GenBank/DDBJ databases">
        <authorList>
            <person name="Kucharzyk K."/>
            <person name="Murdoch R.W."/>
            <person name="Higgins S."/>
            <person name="Loffler F."/>
        </authorList>
    </citation>
    <scope>NUCLEOTIDE SEQUENCE</scope>
</reference>
<protein>
    <submittedName>
        <fullName evidence="2">1-deoxy-D-xylulose-5-phosphate synthase</fullName>
        <ecNumber evidence="2">2.2.1.7</ecNumber>
    </submittedName>
</protein>
<sequence>MLRDGEDLTIVACGLTVAASLKAADILKEKGLSAAVIDMHTVKPLDTELLEKYARKTGRIVTAEEHNIIGGLGSAVCESLSGSFPTQVQRIGMEDQFGQSGKAEELLSLYGLTGEGIADKILKG</sequence>
<evidence type="ECO:0000313" key="2">
    <source>
        <dbReference type="EMBL" id="MPM65521.1"/>
    </source>
</evidence>
<dbReference type="PANTHER" id="PTHR43825:SF1">
    <property type="entry name" value="TRANSKETOLASE-LIKE PYRIMIDINE-BINDING DOMAIN-CONTAINING PROTEIN"/>
    <property type="match status" value="1"/>
</dbReference>
<dbReference type="SUPFAM" id="SSF52922">
    <property type="entry name" value="TK C-terminal domain-like"/>
    <property type="match status" value="1"/>
</dbReference>
<comment type="caution">
    <text evidence="2">The sequence shown here is derived from an EMBL/GenBank/DDBJ whole genome shotgun (WGS) entry which is preliminary data.</text>
</comment>
<dbReference type="InterPro" id="IPR009014">
    <property type="entry name" value="Transketo_C/PFOR_II"/>
</dbReference>
<feature type="domain" description="Transketolase C-terminal" evidence="1">
    <location>
        <begin position="2"/>
        <end position="117"/>
    </location>
</feature>
<dbReference type="Pfam" id="PF02780">
    <property type="entry name" value="Transketolase_C"/>
    <property type="match status" value="1"/>
</dbReference>
<dbReference type="Gene3D" id="3.40.50.920">
    <property type="match status" value="1"/>
</dbReference>
<dbReference type="PANTHER" id="PTHR43825">
    <property type="entry name" value="PYRUVATE DEHYDROGENASE E1 COMPONENT"/>
    <property type="match status" value="1"/>
</dbReference>
<dbReference type="InterPro" id="IPR033248">
    <property type="entry name" value="Transketolase_C"/>
</dbReference>
<gene>
    <name evidence="2" type="primary">dxs_73</name>
    <name evidence="2" type="ORF">SDC9_112418</name>
</gene>
<accession>A0A645BLV4</accession>
<dbReference type="EMBL" id="VSSQ01020562">
    <property type="protein sequence ID" value="MPM65521.1"/>
    <property type="molecule type" value="Genomic_DNA"/>
</dbReference>
<dbReference type="InterPro" id="IPR051157">
    <property type="entry name" value="PDH/Transketolase"/>
</dbReference>
<dbReference type="AlphaFoldDB" id="A0A645BLV4"/>